<evidence type="ECO:0000313" key="2">
    <source>
        <dbReference type="Proteomes" id="UP000032803"/>
    </source>
</evidence>
<accession>A0A0A8UX81</accession>
<dbReference type="Proteomes" id="UP000032803">
    <property type="component" value="Chromosome I"/>
</dbReference>
<reference evidence="2" key="1">
    <citation type="submission" date="2014-09" db="EMBL/GenBank/DDBJ databases">
        <authorList>
            <person name="Gomez-Valero L."/>
        </authorList>
    </citation>
    <scope>NUCLEOTIDE SEQUENCE [LARGE SCALE GENOMIC DNA]</scope>
    <source>
        <strain evidence="2">ATCC35250</strain>
    </source>
</reference>
<name>A0A0A8UX81_LEGHA</name>
<evidence type="ECO:0000313" key="1">
    <source>
        <dbReference type="EMBL" id="CEK12101.1"/>
    </source>
</evidence>
<sequence length="56" mass="5657">MGASNGTAVPAVFLAACVVGSVAVEAEDDPEELVLALFAVLEPLVALDADEFEAPL</sequence>
<dbReference type="KEGG" id="lha:LHA_3115"/>
<organism evidence="1 2">
    <name type="scientific">Legionella hackeliae</name>
    <dbReference type="NCBI Taxonomy" id="449"/>
    <lineage>
        <taxon>Bacteria</taxon>
        <taxon>Pseudomonadati</taxon>
        <taxon>Pseudomonadota</taxon>
        <taxon>Gammaproteobacteria</taxon>
        <taxon>Legionellales</taxon>
        <taxon>Legionellaceae</taxon>
        <taxon>Legionella</taxon>
    </lineage>
</organism>
<proteinExistence type="predicted"/>
<dbReference type="AlphaFoldDB" id="A0A0A8UX81"/>
<keyword evidence="2" id="KW-1185">Reference proteome</keyword>
<dbReference type="EMBL" id="LN681225">
    <property type="protein sequence ID" value="CEK12101.1"/>
    <property type="molecule type" value="Genomic_DNA"/>
</dbReference>
<dbReference type="HOGENOM" id="CLU_3008770_0_0_6"/>
<protein>
    <submittedName>
        <fullName evidence="1">Uncharacterized protein</fullName>
    </submittedName>
</protein>
<gene>
    <name evidence="1" type="ORF">LHA_3115</name>
</gene>